<dbReference type="InterPro" id="IPR010727">
    <property type="entry name" value="DUF1302"/>
</dbReference>
<dbReference type="RefSeq" id="WP_321552163.1">
    <property type="nucleotide sequence ID" value="NZ_JAXIVU010000001.1"/>
</dbReference>
<keyword evidence="4" id="KW-1185">Reference proteome</keyword>
<gene>
    <name evidence="3" type="ORF">TOI97_00450</name>
</gene>
<accession>A0ABU5GNJ6</accession>
<sequence>MMNWRTLCVTGKWPVRRLSLAVAAITCSSSALALPTVHFDNGLSLQSQVTVNYTVSARTRSADAEYLKAASFDDGTRNFDKWGLINNRVSVFGEVIARYENFGGVLRASHFYDDVYHHRNKNDSPLTVNKSGNHRKFTSKTKDRSGGEARLLDAYVFGNFTIGDSKYLSVKAGRHLLAWGESLFWPNISQGQAPVDATKFNVPGTEAKDAYLPVGQASFNFALNDQFAFTGFWQYKWEENLLNPVGDFFGSDFFGPGSEYLRFAPGPLGPTTALSYAGTKKPGDSGQWGVGMRYSPDFNTEIGLYHYRYHDRNPSLFLGGAHYSSASDVNAAAGTYQFKYLEDIKLTGISLSTKIADSVQIGADLSLRDGAGVTLESDAVTTGKIVQTNLNAVYMIGPSFLANQTTLMGELMNERIHSVDTLRISNAVDSSGRAGSKSSTLLGIGVIMDYPSVFQGWDLQTNATWTQNVDGSGTQGFGRNEKRLTLGGDFTYKQNFSVGATWVNFLSSASIKHNRLMADRDHLAINLKYTF</sequence>
<dbReference type="Pfam" id="PF06980">
    <property type="entry name" value="DUF1302"/>
    <property type="match status" value="1"/>
</dbReference>
<feature type="region of interest" description="Disordered" evidence="1">
    <location>
        <begin position="122"/>
        <end position="142"/>
    </location>
</feature>
<dbReference type="EMBL" id="JAXIVU010000001">
    <property type="protein sequence ID" value="MDY7218057.1"/>
    <property type="molecule type" value="Genomic_DNA"/>
</dbReference>
<proteinExistence type="predicted"/>
<feature type="signal peptide" evidence="2">
    <location>
        <begin position="1"/>
        <end position="33"/>
    </location>
</feature>
<feature type="chain" id="PRO_5046749571" evidence="2">
    <location>
        <begin position="34"/>
        <end position="531"/>
    </location>
</feature>
<dbReference type="Proteomes" id="UP001294570">
    <property type="component" value="Unassembled WGS sequence"/>
</dbReference>
<evidence type="ECO:0000313" key="3">
    <source>
        <dbReference type="EMBL" id="MDY7218057.1"/>
    </source>
</evidence>
<protein>
    <submittedName>
        <fullName evidence="3">DUF1302 family protein</fullName>
    </submittedName>
</protein>
<organism evidence="3 4">
    <name type="scientific">Denitrificimonas halotolerans</name>
    <dbReference type="NCBI Taxonomy" id="3098930"/>
    <lineage>
        <taxon>Bacteria</taxon>
        <taxon>Pseudomonadati</taxon>
        <taxon>Pseudomonadota</taxon>
        <taxon>Gammaproteobacteria</taxon>
        <taxon>Pseudomonadales</taxon>
        <taxon>Pseudomonadaceae</taxon>
        <taxon>Denitrificimonas</taxon>
    </lineage>
</organism>
<keyword evidence="2" id="KW-0732">Signal</keyword>
<reference evidence="3 4" key="1">
    <citation type="submission" date="2023-12" db="EMBL/GenBank/DDBJ databases">
        <title>Denitrificimonas halotolerans sp. nov.,a novel species isolated from landfill leachate.</title>
        <authorList>
            <person name="Wang S."/>
        </authorList>
    </citation>
    <scope>NUCLEOTIDE SEQUENCE [LARGE SCALE GENOMIC DNA]</scope>
    <source>
        <strain evidence="3 4">JX-1</strain>
    </source>
</reference>
<comment type="caution">
    <text evidence="3">The sequence shown here is derived from an EMBL/GenBank/DDBJ whole genome shotgun (WGS) entry which is preliminary data.</text>
</comment>
<evidence type="ECO:0000313" key="4">
    <source>
        <dbReference type="Proteomes" id="UP001294570"/>
    </source>
</evidence>
<evidence type="ECO:0000256" key="2">
    <source>
        <dbReference type="SAM" id="SignalP"/>
    </source>
</evidence>
<name>A0ABU5GNJ6_9GAMM</name>
<evidence type="ECO:0000256" key="1">
    <source>
        <dbReference type="SAM" id="MobiDB-lite"/>
    </source>
</evidence>